<dbReference type="AlphaFoldDB" id="A0AAJ3NUL7"/>
<protein>
    <recommendedName>
        <fullName evidence="1">PE domain-containing protein</fullName>
    </recommendedName>
</protein>
<organism evidence="2 3">
    <name type="scientific">Mycobacterium saskatchewanense</name>
    <dbReference type="NCBI Taxonomy" id="220927"/>
    <lineage>
        <taxon>Bacteria</taxon>
        <taxon>Bacillati</taxon>
        <taxon>Actinomycetota</taxon>
        <taxon>Actinomycetes</taxon>
        <taxon>Mycobacteriales</taxon>
        <taxon>Mycobacteriaceae</taxon>
        <taxon>Mycobacterium</taxon>
        <taxon>Mycobacterium simiae complex</taxon>
    </lineage>
</organism>
<sequence length="544" mass="52350">MSFVVAVPELVQGAAQDLAGIQDALAEAAASVVGPTTGVVPAAADEVSAAIASMFGSFGQEFQALSSQAQAFHAEFVNLMNAGAGAYLSAEVTNAEQALANAVSAPAQALFGGAASLGSGGAATSAASGGFLGGLLGGSGTSGGALISSLTGGGSGVGGLLTGLTGSSGVGGILASLGSGTGLLGGLTTGATDLGGLLGGLTGGTSGLTGLLGGLTGGGGLLGGLNSLGGNLGSLLSGVPGLSGALSGLENSLTGVVNSLLPGLVNMQVGAGPYFTGLWGPYEALFYNTWTNLQSLGAGWLADPFPFLRQFVANQIGYAQTIGAALQSGNFAPVAAIPGEIAHNFTNVFATLTNTNITSALVVSQLLPPPSLGIQNAVGLPLVFGASVLGPPVAALEAAGSSASAFMAAVQAGNPAGAFAALFDAPAVIANGFLNGQVTFPYALSLSSVTGASGINLGEIADLSVVGNFPLDGLLHPPGYYPVTATLSVPGNAVGPVNVNIGAGTTPFSGLLPFLINYAPQQLAQAIGAPASPPPLLSLPLFTF</sequence>
<keyword evidence="3" id="KW-1185">Reference proteome</keyword>
<dbReference type="EMBL" id="LQPR01000003">
    <property type="protein sequence ID" value="ORW75262.1"/>
    <property type="molecule type" value="Genomic_DNA"/>
</dbReference>
<comment type="caution">
    <text evidence="2">The sequence shown here is derived from an EMBL/GenBank/DDBJ whole genome shotgun (WGS) entry which is preliminary data.</text>
</comment>
<dbReference type="Proteomes" id="UP000193387">
    <property type="component" value="Unassembled WGS sequence"/>
</dbReference>
<name>A0AAJ3NUL7_9MYCO</name>
<dbReference type="RefSeq" id="WP_085253810.1">
    <property type="nucleotide sequence ID" value="NZ_AP022573.1"/>
</dbReference>
<proteinExistence type="predicted"/>
<dbReference type="Gene3D" id="1.10.287.850">
    <property type="entry name" value="HP0062-like domain"/>
    <property type="match status" value="1"/>
</dbReference>
<gene>
    <name evidence="2" type="ORF">AWC23_03570</name>
</gene>
<evidence type="ECO:0000259" key="1">
    <source>
        <dbReference type="Pfam" id="PF00934"/>
    </source>
</evidence>
<reference evidence="2 3" key="1">
    <citation type="submission" date="2016-01" db="EMBL/GenBank/DDBJ databases">
        <title>The new phylogeny of the genus Mycobacterium.</title>
        <authorList>
            <person name="Tarcisio F."/>
            <person name="Conor M."/>
            <person name="Antonella G."/>
            <person name="Elisabetta G."/>
            <person name="Giulia F.S."/>
            <person name="Sara T."/>
            <person name="Anna F."/>
            <person name="Clotilde B."/>
            <person name="Roberto B."/>
            <person name="Veronica D.S."/>
            <person name="Fabio R."/>
            <person name="Monica P."/>
            <person name="Olivier J."/>
            <person name="Enrico T."/>
            <person name="Nicola S."/>
        </authorList>
    </citation>
    <scope>NUCLEOTIDE SEQUENCE [LARGE SCALE GENOMIC DNA]</scope>
    <source>
        <strain evidence="2 3">DSM 44616</strain>
    </source>
</reference>
<feature type="domain" description="PE" evidence="1">
    <location>
        <begin position="4"/>
        <end position="94"/>
    </location>
</feature>
<dbReference type="InterPro" id="IPR038332">
    <property type="entry name" value="PPE_sf"/>
</dbReference>
<dbReference type="SUPFAM" id="SSF140459">
    <property type="entry name" value="PE/PPE dimer-like"/>
    <property type="match status" value="1"/>
</dbReference>
<accession>A0AAJ3NUL7</accession>
<evidence type="ECO:0000313" key="2">
    <source>
        <dbReference type="EMBL" id="ORW75262.1"/>
    </source>
</evidence>
<dbReference type="Pfam" id="PF00934">
    <property type="entry name" value="PE"/>
    <property type="match status" value="1"/>
</dbReference>
<dbReference type="InterPro" id="IPR000084">
    <property type="entry name" value="PE-PGRS_N"/>
</dbReference>
<evidence type="ECO:0000313" key="3">
    <source>
        <dbReference type="Proteomes" id="UP000193387"/>
    </source>
</evidence>